<reference evidence="2" key="1">
    <citation type="submission" date="2022-10" db="EMBL/GenBank/DDBJ databases">
        <title>Gaoshiqiia sediminis gen. nov., sp. nov., isolated from coastal sediment.</title>
        <authorList>
            <person name="Yu W.X."/>
            <person name="Mu D.S."/>
            <person name="Du J.Z."/>
            <person name="Liang Y.Q."/>
        </authorList>
    </citation>
    <scope>NUCLEOTIDE SEQUENCE</scope>
    <source>
        <strain evidence="2">A06</strain>
    </source>
</reference>
<feature type="compositionally biased region" description="Basic and acidic residues" evidence="1">
    <location>
        <begin position="88"/>
        <end position="101"/>
    </location>
</feature>
<name>A0AA41Y8M9_9BACT</name>
<proteinExistence type="predicted"/>
<dbReference type="EMBL" id="JAPAAF010000028">
    <property type="protein sequence ID" value="MCW0484044.1"/>
    <property type="molecule type" value="Genomic_DNA"/>
</dbReference>
<sequence length="119" mass="13381">MKSTDNFKKVIEAHLQHRASMDPLFAVTLKKENKNIDDCITYILNTVHKSGCNGFTDDEVFGMAAHYYDEDNIEVGKPINARVVVNHKVEQPAPKKPEKPKSRPVKSTSNAIVQPSLFD</sequence>
<dbReference type="AlphaFoldDB" id="A0AA41Y8M9"/>
<dbReference type="RefSeq" id="WP_282592636.1">
    <property type="nucleotide sequence ID" value="NZ_JAPAAF010000028.1"/>
</dbReference>
<dbReference type="Pfam" id="PF14058">
    <property type="entry name" value="PcfK"/>
    <property type="match status" value="1"/>
</dbReference>
<dbReference type="Proteomes" id="UP001163821">
    <property type="component" value="Unassembled WGS sequence"/>
</dbReference>
<gene>
    <name evidence="2" type="ORF">N2K84_14980</name>
</gene>
<organism evidence="2 3">
    <name type="scientific">Gaoshiqia sediminis</name>
    <dbReference type="NCBI Taxonomy" id="2986998"/>
    <lineage>
        <taxon>Bacteria</taxon>
        <taxon>Pseudomonadati</taxon>
        <taxon>Bacteroidota</taxon>
        <taxon>Bacteroidia</taxon>
        <taxon>Marinilabiliales</taxon>
        <taxon>Prolixibacteraceae</taxon>
        <taxon>Gaoshiqia</taxon>
    </lineage>
</organism>
<evidence type="ECO:0000256" key="1">
    <source>
        <dbReference type="SAM" id="MobiDB-lite"/>
    </source>
</evidence>
<accession>A0AA41Y8M9</accession>
<evidence type="ECO:0000313" key="3">
    <source>
        <dbReference type="Proteomes" id="UP001163821"/>
    </source>
</evidence>
<comment type="caution">
    <text evidence="2">The sequence shown here is derived from an EMBL/GenBank/DDBJ whole genome shotgun (WGS) entry which is preliminary data.</text>
</comment>
<protein>
    <submittedName>
        <fullName evidence="2">PcfK-like family protein</fullName>
    </submittedName>
</protein>
<evidence type="ECO:0000313" key="2">
    <source>
        <dbReference type="EMBL" id="MCW0484044.1"/>
    </source>
</evidence>
<dbReference type="InterPro" id="IPR025624">
    <property type="entry name" value="PcfK"/>
</dbReference>
<keyword evidence="3" id="KW-1185">Reference proteome</keyword>
<feature type="region of interest" description="Disordered" evidence="1">
    <location>
        <begin position="88"/>
        <end position="119"/>
    </location>
</feature>